<dbReference type="CDD" id="cd06464">
    <property type="entry name" value="ACD_sHsps-like"/>
    <property type="match status" value="1"/>
</dbReference>
<dbReference type="OrthoDB" id="198277at2157"/>
<dbReference type="Gene3D" id="2.60.40.790">
    <property type="match status" value="1"/>
</dbReference>
<dbReference type="PANTHER" id="PTHR11527">
    <property type="entry name" value="HEAT-SHOCK PROTEIN 20 FAMILY MEMBER"/>
    <property type="match status" value="1"/>
</dbReference>
<comment type="similarity">
    <text evidence="1 2">Belongs to the small heat shock protein (HSP20) family.</text>
</comment>
<dbReference type="InterPro" id="IPR002068">
    <property type="entry name" value="A-crystallin/Hsp20_dom"/>
</dbReference>
<feature type="domain" description="SHSP" evidence="3">
    <location>
        <begin position="33"/>
        <end position="144"/>
    </location>
</feature>
<evidence type="ECO:0000259" key="3">
    <source>
        <dbReference type="PROSITE" id="PS01031"/>
    </source>
</evidence>
<dbReference type="InterPro" id="IPR007052">
    <property type="entry name" value="CS_dom"/>
</dbReference>
<evidence type="ECO:0000313" key="5">
    <source>
        <dbReference type="EMBL" id="PAV06073.1"/>
    </source>
</evidence>
<dbReference type="EMBL" id="LMVM01000001">
    <property type="protein sequence ID" value="PAV06073.1"/>
    <property type="molecule type" value="Genomic_DNA"/>
</dbReference>
<accession>A0A2A2H9Y7</accession>
<sequence length="144" mass="16322">MNGRPKRRTSIDKIIDDAMDYINDVSDEIERSISSYTSAPETDLIETHDNIIVRTNLPGIKKEDIKIDLTEEKLKIKVLGYEETPLEKGAQVKSKGRRHGKIKRAVRLPEKVIVEEAAAKLEDGVLTVTMPKAEKKVRHEVPIH</sequence>
<dbReference type="Proteomes" id="UP000217784">
    <property type="component" value="Unassembled WGS sequence"/>
</dbReference>
<dbReference type="Pfam" id="PF00011">
    <property type="entry name" value="HSP20"/>
    <property type="match status" value="1"/>
</dbReference>
<proteinExistence type="inferred from homology"/>
<dbReference type="PROSITE" id="PS01031">
    <property type="entry name" value="SHSP"/>
    <property type="match status" value="1"/>
</dbReference>
<organism evidence="5 6">
    <name type="scientific">Methanobacterium bryantii</name>
    <dbReference type="NCBI Taxonomy" id="2161"/>
    <lineage>
        <taxon>Archaea</taxon>
        <taxon>Methanobacteriati</taxon>
        <taxon>Methanobacteriota</taxon>
        <taxon>Methanomada group</taxon>
        <taxon>Methanobacteria</taxon>
        <taxon>Methanobacteriales</taxon>
        <taxon>Methanobacteriaceae</taxon>
        <taxon>Methanobacterium</taxon>
    </lineage>
</organism>
<protein>
    <submittedName>
        <fullName evidence="5">Uncharacterized protein</fullName>
    </submittedName>
</protein>
<dbReference type="InterPro" id="IPR031107">
    <property type="entry name" value="Small_HSP"/>
</dbReference>
<comment type="caution">
    <text evidence="5">The sequence shown here is derived from an EMBL/GenBank/DDBJ whole genome shotgun (WGS) entry which is preliminary data.</text>
</comment>
<evidence type="ECO:0000313" key="6">
    <source>
        <dbReference type="Proteomes" id="UP000217784"/>
    </source>
</evidence>
<evidence type="ECO:0000256" key="1">
    <source>
        <dbReference type="PROSITE-ProRule" id="PRU00285"/>
    </source>
</evidence>
<dbReference type="SUPFAM" id="SSF49764">
    <property type="entry name" value="HSP20-like chaperones"/>
    <property type="match status" value="1"/>
</dbReference>
<name>A0A2A2H9Y7_METBR</name>
<dbReference type="InterPro" id="IPR008978">
    <property type="entry name" value="HSP20-like_chaperone"/>
</dbReference>
<dbReference type="AlphaFoldDB" id="A0A2A2H9Y7"/>
<dbReference type="RefSeq" id="WP_069583521.1">
    <property type="nucleotide sequence ID" value="NZ_LMVM01000001.1"/>
</dbReference>
<keyword evidence="6" id="KW-1185">Reference proteome</keyword>
<gene>
    <name evidence="5" type="ORF">ASJ80_14645</name>
</gene>
<evidence type="ECO:0000256" key="2">
    <source>
        <dbReference type="RuleBase" id="RU003616"/>
    </source>
</evidence>
<evidence type="ECO:0000259" key="4">
    <source>
        <dbReference type="PROSITE" id="PS51203"/>
    </source>
</evidence>
<feature type="domain" description="CS" evidence="4">
    <location>
        <begin position="37"/>
        <end position="143"/>
    </location>
</feature>
<dbReference type="PROSITE" id="PS51203">
    <property type="entry name" value="CS"/>
    <property type="match status" value="1"/>
</dbReference>
<reference evidence="5 6" key="1">
    <citation type="journal article" date="2017" name="BMC Genomics">
        <title>Genomic analysis of methanogenic archaea reveals a shift towards energy conservation.</title>
        <authorList>
            <person name="Gilmore S.P."/>
            <person name="Henske J.K."/>
            <person name="Sexton J.A."/>
            <person name="Solomon K.V."/>
            <person name="Seppala S."/>
            <person name="Yoo J.I."/>
            <person name="Huyett L.M."/>
            <person name="Pressman A."/>
            <person name="Cogan J.Z."/>
            <person name="Kivenson V."/>
            <person name="Peng X."/>
            <person name="Tan Y."/>
            <person name="Valentine D.L."/>
            <person name="O'Malley M.A."/>
        </authorList>
    </citation>
    <scope>NUCLEOTIDE SEQUENCE [LARGE SCALE GENOMIC DNA]</scope>
    <source>
        <strain evidence="5 6">M.o.H.</strain>
    </source>
</reference>